<dbReference type="InterPro" id="IPR018770">
    <property type="entry name" value="ChloroindolylP_hydrolase"/>
</dbReference>
<keyword evidence="3" id="KW-1185">Reference proteome</keyword>
<evidence type="ECO:0000313" key="2">
    <source>
        <dbReference type="EMBL" id="MFC0475762.1"/>
    </source>
</evidence>
<accession>A0ABV6KR01</accession>
<name>A0ABV6KR01_9BACI</name>
<evidence type="ECO:0000313" key="3">
    <source>
        <dbReference type="Proteomes" id="UP001589738"/>
    </source>
</evidence>
<dbReference type="EMBL" id="JBHLUU010000032">
    <property type="protein sequence ID" value="MFC0475762.1"/>
    <property type="molecule type" value="Genomic_DNA"/>
</dbReference>
<reference evidence="2 3" key="1">
    <citation type="submission" date="2024-09" db="EMBL/GenBank/DDBJ databases">
        <authorList>
            <person name="Sun Q."/>
            <person name="Mori K."/>
        </authorList>
    </citation>
    <scope>NUCLEOTIDE SEQUENCE [LARGE SCALE GENOMIC DNA]</scope>
    <source>
        <strain evidence="2 3">CGMCC 1.9126</strain>
    </source>
</reference>
<protein>
    <submittedName>
        <fullName evidence="2">5-bromo-4-chloroindolyl phosphate hydrolysis family protein</fullName>
    </submittedName>
</protein>
<feature type="transmembrane region" description="Helical" evidence="1">
    <location>
        <begin position="36"/>
        <end position="55"/>
    </location>
</feature>
<dbReference type="RefSeq" id="WP_377058131.1">
    <property type="nucleotide sequence ID" value="NZ_JBHLUU010000032.1"/>
</dbReference>
<comment type="caution">
    <text evidence="2">The sequence shown here is derived from an EMBL/GenBank/DDBJ whole genome shotgun (WGS) entry which is preliminary data.</text>
</comment>
<dbReference type="Proteomes" id="UP001589738">
    <property type="component" value="Unassembled WGS sequence"/>
</dbReference>
<organism evidence="2 3">
    <name type="scientific">Robertmurraya beringensis</name>
    <dbReference type="NCBI Taxonomy" id="641660"/>
    <lineage>
        <taxon>Bacteria</taxon>
        <taxon>Bacillati</taxon>
        <taxon>Bacillota</taxon>
        <taxon>Bacilli</taxon>
        <taxon>Bacillales</taxon>
        <taxon>Bacillaceae</taxon>
        <taxon>Robertmurraya</taxon>
    </lineage>
</organism>
<gene>
    <name evidence="2" type="ORF">ACFFHF_10960</name>
</gene>
<proteinExistence type="predicted"/>
<keyword evidence="1" id="KW-1133">Transmembrane helix</keyword>
<evidence type="ECO:0000256" key="1">
    <source>
        <dbReference type="SAM" id="Phobius"/>
    </source>
</evidence>
<keyword evidence="1" id="KW-0812">Transmembrane</keyword>
<dbReference type="Pfam" id="PF10112">
    <property type="entry name" value="Halogen_Hydrol"/>
    <property type="match status" value="1"/>
</dbReference>
<sequence length="218" mass="25349">MNFFIALLIFFFISLPTTITTWLVSFFALNNGFLTASGISVVSGIITYMIANGVVKAKTFKKYNISRKEYVYIRKNLKEAKPKLQRLRKAFFQVRDVAAFKQQLDTLRVANKIYSITKKEPKRFYQAEPFYYSHLDSMVELAEKYAFLSSQPKKNSELLISLQDTKIALRDLSHVIEEDLNQVLSNDIDKLNYELDVVKKITLKPKNLDPNEESRRIK</sequence>
<keyword evidence="1" id="KW-0472">Membrane</keyword>